<feature type="compositionally biased region" description="Basic and acidic residues" evidence="1">
    <location>
        <begin position="83"/>
        <end position="93"/>
    </location>
</feature>
<evidence type="ECO:0000256" key="1">
    <source>
        <dbReference type="SAM" id="MobiDB-lite"/>
    </source>
</evidence>
<name>G8YFM4_PICSO</name>
<proteinExistence type="predicted"/>
<evidence type="ECO:0000313" key="3">
    <source>
        <dbReference type="Proteomes" id="UP000005222"/>
    </source>
</evidence>
<evidence type="ECO:0000313" key="2">
    <source>
        <dbReference type="EMBL" id="CCE81973.1"/>
    </source>
</evidence>
<sequence>MIRSQSSRDLSEHGKSKVNFLNMLRTKKKVGSDVYKISEEDEGTEKRVRSRVLTQSTSIMNLSERYLKGREKPMQISGVGDGEDNKENRGEHKMTRKTSTPFLSNASNASKRESRVLKMRSSVPNLKSAHRSPATGSSTGTETSSDTYSLISTPKPINDTSVFTPETYVSVDLDSINDDDEIDGSFAEPKKKRIPRTVNFNDISEFINLSGGASDAESQKYLPINNRKSLDFEKSERRKIKQTLREKLDHDSPKDVYPNLKLVENAVFLSIETKKDQTEQNTILDDIDFTDVLKFEEYDNLSEEYYLDL</sequence>
<dbReference type="HOGENOM" id="CLU_874428_0_0_1"/>
<dbReference type="Proteomes" id="UP000005222">
    <property type="component" value="Chromosome I"/>
</dbReference>
<feature type="compositionally biased region" description="Polar residues" evidence="1">
    <location>
        <begin position="97"/>
        <end position="109"/>
    </location>
</feature>
<dbReference type="OrthoDB" id="4012837at2759"/>
<accession>G8YFM4</accession>
<feature type="compositionally biased region" description="Low complexity" evidence="1">
    <location>
        <begin position="135"/>
        <end position="149"/>
    </location>
</feature>
<dbReference type="EMBL" id="FO082051">
    <property type="protein sequence ID" value="CCE81973.1"/>
    <property type="molecule type" value="Genomic_DNA"/>
</dbReference>
<gene>
    <name evidence="2" type="primary">Piso0_002660</name>
    <name evidence="2" type="ORF">GNLVRS01_PISO0I15034g</name>
</gene>
<keyword evidence="3" id="KW-1185">Reference proteome</keyword>
<dbReference type="AlphaFoldDB" id="G8YFM4"/>
<dbReference type="InParanoid" id="G8YFM4"/>
<protein>
    <submittedName>
        <fullName evidence="2">Piso0_002660 protein</fullName>
    </submittedName>
</protein>
<organism evidence="2 3">
    <name type="scientific">Pichia sorbitophila (strain ATCC MYA-4447 / BCRC 22081 / CBS 7064 / NBRC 10061 / NRRL Y-12695)</name>
    <name type="common">Hybrid yeast</name>
    <dbReference type="NCBI Taxonomy" id="559304"/>
    <lineage>
        <taxon>Eukaryota</taxon>
        <taxon>Fungi</taxon>
        <taxon>Dikarya</taxon>
        <taxon>Ascomycota</taxon>
        <taxon>Saccharomycotina</taxon>
        <taxon>Pichiomycetes</taxon>
        <taxon>Debaryomycetaceae</taxon>
        <taxon>Millerozyma</taxon>
    </lineage>
</organism>
<feature type="region of interest" description="Disordered" evidence="1">
    <location>
        <begin position="63"/>
        <end position="152"/>
    </location>
</feature>
<reference evidence="2 3" key="1">
    <citation type="journal article" date="2012" name="G3 (Bethesda)">
        <title>Pichia sorbitophila, an interspecies yeast hybrid reveals early steps of genome resolution following polyploidization.</title>
        <authorList>
            <person name="Leh Louis V."/>
            <person name="Despons L."/>
            <person name="Friedrich A."/>
            <person name="Martin T."/>
            <person name="Durrens P."/>
            <person name="Casaregola S."/>
            <person name="Neuveglise C."/>
            <person name="Fairhead C."/>
            <person name="Marck C."/>
            <person name="Cruz J.A."/>
            <person name="Straub M.L."/>
            <person name="Kugler V."/>
            <person name="Sacerdot C."/>
            <person name="Uzunov Z."/>
            <person name="Thierry A."/>
            <person name="Weiss S."/>
            <person name="Bleykasten C."/>
            <person name="De Montigny J."/>
            <person name="Jacques N."/>
            <person name="Jung P."/>
            <person name="Lemaire M."/>
            <person name="Mallet S."/>
            <person name="Morel G."/>
            <person name="Richard G.F."/>
            <person name="Sarkar A."/>
            <person name="Savel G."/>
            <person name="Schacherer J."/>
            <person name="Seret M.L."/>
            <person name="Talla E."/>
            <person name="Samson G."/>
            <person name="Jubin C."/>
            <person name="Poulain J."/>
            <person name="Vacherie B."/>
            <person name="Barbe V."/>
            <person name="Pelletier E."/>
            <person name="Sherman D.J."/>
            <person name="Westhof E."/>
            <person name="Weissenbach J."/>
            <person name="Baret P.V."/>
            <person name="Wincker P."/>
            <person name="Gaillardin C."/>
            <person name="Dujon B."/>
            <person name="Souciet J.L."/>
        </authorList>
    </citation>
    <scope>NUCLEOTIDE SEQUENCE [LARGE SCALE GENOMIC DNA]</scope>
    <source>
        <strain evidence="3">ATCC MYA-4447 / BCRC 22081 / CBS 7064 / NBRC 10061 / NRRL Y-12695</strain>
    </source>
</reference>